<evidence type="ECO:0000256" key="4">
    <source>
        <dbReference type="ARBA" id="ARBA00022525"/>
    </source>
</evidence>
<dbReference type="EMBL" id="KN838147">
    <property type="protein sequence ID" value="KIJ22522.1"/>
    <property type="molecule type" value="Genomic_DNA"/>
</dbReference>
<dbReference type="OrthoDB" id="4225815at2759"/>
<protein>
    <recommendedName>
        <fullName evidence="7">Hydrophobin</fullName>
    </recommendedName>
</protein>
<proteinExistence type="inferred from homology"/>
<dbReference type="AlphaFoldDB" id="A0A0C9U0N6"/>
<name>A0A0C9U0N6_SPHS4</name>
<dbReference type="InterPro" id="IPR019778">
    <property type="entry name" value="Class_I_Hydrophobin_CS"/>
</dbReference>
<evidence type="ECO:0000313" key="8">
    <source>
        <dbReference type="EMBL" id="KIJ22522.1"/>
    </source>
</evidence>
<reference evidence="8 9" key="1">
    <citation type="submission" date="2014-06" db="EMBL/GenBank/DDBJ databases">
        <title>Evolutionary Origins and Diversification of the Mycorrhizal Mutualists.</title>
        <authorList>
            <consortium name="DOE Joint Genome Institute"/>
            <consortium name="Mycorrhizal Genomics Consortium"/>
            <person name="Kohler A."/>
            <person name="Kuo A."/>
            <person name="Nagy L.G."/>
            <person name="Floudas D."/>
            <person name="Copeland A."/>
            <person name="Barry K.W."/>
            <person name="Cichocki N."/>
            <person name="Veneault-Fourrey C."/>
            <person name="LaButti K."/>
            <person name="Lindquist E.A."/>
            <person name="Lipzen A."/>
            <person name="Lundell T."/>
            <person name="Morin E."/>
            <person name="Murat C."/>
            <person name="Riley R."/>
            <person name="Ohm R."/>
            <person name="Sun H."/>
            <person name="Tunlid A."/>
            <person name="Henrissat B."/>
            <person name="Grigoriev I.V."/>
            <person name="Hibbett D.S."/>
            <person name="Martin F."/>
        </authorList>
    </citation>
    <scope>NUCLEOTIDE SEQUENCE [LARGE SCALE GENOMIC DNA]</scope>
    <source>
        <strain evidence="8 9">SS14</strain>
    </source>
</reference>
<dbReference type="SMART" id="SM00075">
    <property type="entry name" value="HYDRO"/>
    <property type="match status" value="1"/>
</dbReference>
<evidence type="ECO:0000256" key="6">
    <source>
        <dbReference type="ARBA" id="ARBA00023157"/>
    </source>
</evidence>
<dbReference type="Pfam" id="PF01185">
    <property type="entry name" value="Hydrophobin"/>
    <property type="match status" value="1"/>
</dbReference>
<evidence type="ECO:0000256" key="1">
    <source>
        <dbReference type="ARBA" id="ARBA00004191"/>
    </source>
</evidence>
<comment type="similarity">
    <text evidence="2 7">Belongs to the fungal hydrophobin family.</text>
</comment>
<dbReference type="CDD" id="cd23507">
    <property type="entry name" value="hydrophobin_I"/>
    <property type="match status" value="1"/>
</dbReference>
<dbReference type="PROSITE" id="PS00956">
    <property type="entry name" value="HYDROPHOBIN"/>
    <property type="match status" value="1"/>
</dbReference>
<comment type="subcellular location">
    <subcellularLocation>
        <location evidence="1 7">Secreted</location>
        <location evidence="1 7">Cell wall</location>
    </subcellularLocation>
</comment>
<evidence type="ECO:0000256" key="3">
    <source>
        <dbReference type="ARBA" id="ARBA00022512"/>
    </source>
</evidence>
<keyword evidence="3 7" id="KW-0134">Cell wall</keyword>
<evidence type="ECO:0000256" key="7">
    <source>
        <dbReference type="RuleBase" id="RU365009"/>
    </source>
</evidence>
<accession>A0A0C9U0N6</accession>
<dbReference type="InterPro" id="IPR001338">
    <property type="entry name" value="Class_I_Hydrophobin"/>
</dbReference>
<feature type="chain" id="PRO_5013985541" description="Hydrophobin" evidence="7">
    <location>
        <begin position="18"/>
        <end position="117"/>
    </location>
</feature>
<evidence type="ECO:0000256" key="2">
    <source>
        <dbReference type="ARBA" id="ARBA00010446"/>
    </source>
</evidence>
<feature type="signal peptide" evidence="7">
    <location>
        <begin position="1"/>
        <end position="17"/>
    </location>
</feature>
<keyword evidence="6 7" id="KW-1015">Disulfide bond</keyword>
<organism evidence="8 9">
    <name type="scientific">Sphaerobolus stellatus (strain SS14)</name>
    <dbReference type="NCBI Taxonomy" id="990650"/>
    <lineage>
        <taxon>Eukaryota</taxon>
        <taxon>Fungi</taxon>
        <taxon>Dikarya</taxon>
        <taxon>Basidiomycota</taxon>
        <taxon>Agaricomycotina</taxon>
        <taxon>Agaricomycetes</taxon>
        <taxon>Phallomycetidae</taxon>
        <taxon>Geastrales</taxon>
        <taxon>Sphaerobolaceae</taxon>
        <taxon>Sphaerobolus</taxon>
    </lineage>
</organism>
<dbReference type="HOGENOM" id="CLU_105134_2_0_1"/>
<gene>
    <name evidence="8" type="ORF">M422DRAFT_277025</name>
</gene>
<keyword evidence="9" id="KW-1185">Reference proteome</keyword>
<evidence type="ECO:0000313" key="9">
    <source>
        <dbReference type="Proteomes" id="UP000054279"/>
    </source>
</evidence>
<sequence>MKFAIFPSLAFAILAAATPTPNKGPCDTDRLLNYLSSTVNKPSTSLGSALCCQTVGDAQTDSTVKSVATGLGVDLSGITGLVALTCDPITVIGAGGNNCAQQPVCCTGTEFKGLVSN</sequence>
<keyword evidence="4 7" id="KW-0964">Secreted</keyword>
<dbReference type="Proteomes" id="UP000054279">
    <property type="component" value="Unassembled WGS sequence"/>
</dbReference>
<keyword evidence="5 7" id="KW-0732">Signal</keyword>
<evidence type="ECO:0000256" key="5">
    <source>
        <dbReference type="ARBA" id="ARBA00022729"/>
    </source>
</evidence>
<dbReference type="GO" id="GO:0005199">
    <property type="term" value="F:structural constituent of cell wall"/>
    <property type="evidence" value="ECO:0007669"/>
    <property type="project" value="InterPro"/>
</dbReference>
<dbReference type="GO" id="GO:0009277">
    <property type="term" value="C:fungal-type cell wall"/>
    <property type="evidence" value="ECO:0007669"/>
    <property type="project" value="InterPro"/>
</dbReference>